<dbReference type="SUPFAM" id="SSF51679">
    <property type="entry name" value="Bacterial luciferase-like"/>
    <property type="match status" value="1"/>
</dbReference>
<dbReference type="Gene3D" id="3.20.20.30">
    <property type="entry name" value="Luciferase-like domain"/>
    <property type="match status" value="1"/>
</dbReference>
<dbReference type="Pfam" id="PF00296">
    <property type="entry name" value="Bac_luciferase"/>
    <property type="match status" value="1"/>
</dbReference>
<feature type="domain" description="Luciferase-like" evidence="7">
    <location>
        <begin position="29"/>
        <end position="305"/>
    </location>
</feature>
<dbReference type="Proteomes" id="UP000033608">
    <property type="component" value="Unassembled WGS sequence"/>
</dbReference>
<feature type="binding site" evidence="6">
    <location>
        <position position="58"/>
    </location>
    <ligand>
        <name>FMN</name>
        <dbReference type="ChEBI" id="CHEBI:58210"/>
    </ligand>
</feature>
<dbReference type="PANTHER" id="PTHR30011:SF16">
    <property type="entry name" value="C2H2 FINGER DOMAIN TRANSCRIPTION FACTOR (EUROFUNG)-RELATED"/>
    <property type="match status" value="1"/>
</dbReference>
<reference evidence="9 11" key="2">
    <citation type="submission" date="2016-11" db="EMBL/GenBank/DDBJ databases">
        <authorList>
            <person name="Jaros S."/>
            <person name="Januszkiewicz K."/>
            <person name="Wedrychowicz H."/>
        </authorList>
    </citation>
    <scope>NUCLEOTIDE SEQUENCE [LARGE SCALE GENOMIC DNA]</scope>
    <source>
        <strain evidence="9 11">DSM 17137</strain>
    </source>
</reference>
<comment type="similarity">
    <text evidence="5">Belongs to the NtaA/SnaA/DszA monooxygenase family.</text>
</comment>
<dbReference type="NCBIfam" id="TIGR03860">
    <property type="entry name" value="FMN_nitrolo"/>
    <property type="match status" value="1"/>
</dbReference>
<keyword evidence="3" id="KW-0560">Oxidoreductase</keyword>
<gene>
    <name evidence="9" type="ORF">SAMN02745223_01251</name>
    <name evidence="8" type="ORF">VW29_02870</name>
</gene>
<evidence type="ECO:0000256" key="5">
    <source>
        <dbReference type="ARBA" id="ARBA00033748"/>
    </source>
</evidence>
<keyword evidence="2 6" id="KW-0288">FMN</keyword>
<dbReference type="InterPro" id="IPR036661">
    <property type="entry name" value="Luciferase-like_sf"/>
</dbReference>
<organism evidence="8 10">
    <name type="scientific">Devosia limi DSM 17137</name>
    <dbReference type="NCBI Taxonomy" id="1121477"/>
    <lineage>
        <taxon>Bacteria</taxon>
        <taxon>Pseudomonadati</taxon>
        <taxon>Pseudomonadota</taxon>
        <taxon>Alphaproteobacteria</taxon>
        <taxon>Hyphomicrobiales</taxon>
        <taxon>Devosiaceae</taxon>
        <taxon>Devosia</taxon>
    </lineage>
</organism>
<dbReference type="InterPro" id="IPR016215">
    <property type="entry name" value="NTA_MOA"/>
</dbReference>
<dbReference type="InterPro" id="IPR051260">
    <property type="entry name" value="Diverse_substr_monoxygenases"/>
</dbReference>
<name>A0A0F5LW59_9HYPH</name>
<dbReference type="RefSeq" id="WP_046133840.1">
    <property type="nucleotide sequence ID" value="NZ_FQVC01000003.1"/>
</dbReference>
<reference evidence="8 10" key="1">
    <citation type="submission" date="2015-03" db="EMBL/GenBank/DDBJ databases">
        <authorList>
            <person name="Hassan Y.I."/>
            <person name="Lepp D."/>
            <person name="Zhou T."/>
        </authorList>
    </citation>
    <scope>NUCLEOTIDE SEQUENCE [LARGE SCALE GENOMIC DNA]</scope>
    <source>
        <strain evidence="8 10">DSM 17137</strain>
    </source>
</reference>
<dbReference type="CDD" id="cd01095">
    <property type="entry name" value="Nitrilotriacetate_monoxgenase"/>
    <property type="match status" value="1"/>
</dbReference>
<feature type="binding site" evidence="6">
    <location>
        <position position="220"/>
    </location>
    <ligand>
        <name>FMN</name>
        <dbReference type="ChEBI" id="CHEBI:58210"/>
    </ligand>
</feature>
<dbReference type="PIRSF" id="PIRSF000337">
    <property type="entry name" value="NTA_MOA"/>
    <property type="match status" value="1"/>
</dbReference>
<keyword evidence="1 6" id="KW-0285">Flavoprotein</keyword>
<evidence type="ECO:0000256" key="1">
    <source>
        <dbReference type="ARBA" id="ARBA00022630"/>
    </source>
</evidence>
<evidence type="ECO:0000313" key="9">
    <source>
        <dbReference type="EMBL" id="SHE86055.1"/>
    </source>
</evidence>
<dbReference type="InterPro" id="IPR011251">
    <property type="entry name" value="Luciferase-like_dom"/>
</dbReference>
<dbReference type="STRING" id="1121477.SAMN02745223_01251"/>
<evidence type="ECO:0000313" key="11">
    <source>
        <dbReference type="Proteomes" id="UP000184533"/>
    </source>
</evidence>
<accession>A0A0F5LW59</accession>
<evidence type="ECO:0000256" key="2">
    <source>
        <dbReference type="ARBA" id="ARBA00022643"/>
    </source>
</evidence>
<evidence type="ECO:0000256" key="4">
    <source>
        <dbReference type="ARBA" id="ARBA00023033"/>
    </source>
</evidence>
<dbReference type="Proteomes" id="UP000184533">
    <property type="component" value="Unassembled WGS sequence"/>
</dbReference>
<evidence type="ECO:0000259" key="7">
    <source>
        <dbReference type="Pfam" id="PF00296"/>
    </source>
</evidence>
<feature type="binding site" evidence="6">
    <location>
        <position position="149"/>
    </location>
    <ligand>
        <name>FMN</name>
        <dbReference type="ChEBI" id="CHEBI:58210"/>
    </ligand>
</feature>
<feature type="binding site" evidence="6">
    <location>
        <position position="145"/>
    </location>
    <ligand>
        <name>FMN</name>
        <dbReference type="ChEBI" id="CHEBI:58210"/>
    </ligand>
</feature>
<keyword evidence="4 9" id="KW-0503">Monooxygenase</keyword>
<evidence type="ECO:0000313" key="8">
    <source>
        <dbReference type="EMBL" id="KKB86511.1"/>
    </source>
</evidence>
<feature type="binding site" evidence="6">
    <location>
        <position position="95"/>
    </location>
    <ligand>
        <name>FMN</name>
        <dbReference type="ChEBI" id="CHEBI:58210"/>
    </ligand>
</feature>
<dbReference type="AlphaFoldDB" id="A0A0F5LW59"/>
<dbReference type="EMBL" id="LAJF01000036">
    <property type="protein sequence ID" value="KKB86511.1"/>
    <property type="molecule type" value="Genomic_DNA"/>
</dbReference>
<dbReference type="GO" id="GO:0004497">
    <property type="term" value="F:monooxygenase activity"/>
    <property type="evidence" value="ECO:0007669"/>
    <property type="project" value="UniProtKB-KW"/>
</dbReference>
<evidence type="ECO:0000256" key="6">
    <source>
        <dbReference type="PIRSR" id="PIRSR000337-1"/>
    </source>
</evidence>
<evidence type="ECO:0000256" key="3">
    <source>
        <dbReference type="ARBA" id="ARBA00023002"/>
    </source>
</evidence>
<keyword evidence="10" id="KW-1185">Reference proteome</keyword>
<proteinExistence type="inferred from homology"/>
<dbReference type="GO" id="GO:0016705">
    <property type="term" value="F:oxidoreductase activity, acting on paired donors, with incorporation or reduction of molecular oxygen"/>
    <property type="evidence" value="ECO:0007669"/>
    <property type="project" value="InterPro"/>
</dbReference>
<dbReference type="OrthoDB" id="9779442at2"/>
<protein>
    <submittedName>
        <fullName evidence="9">FMN-dependent oxidoreductase, nitrilotriacetate monooxygenase family</fullName>
    </submittedName>
</protein>
<dbReference type="PATRIC" id="fig|1121477.3.peg.1628"/>
<dbReference type="PANTHER" id="PTHR30011">
    <property type="entry name" value="ALKANESULFONATE MONOOXYGENASE-RELATED"/>
    <property type="match status" value="1"/>
</dbReference>
<dbReference type="EMBL" id="FQVC01000003">
    <property type="protein sequence ID" value="SHE86055.1"/>
    <property type="molecule type" value="Genomic_DNA"/>
</dbReference>
<evidence type="ECO:0000313" key="10">
    <source>
        <dbReference type="Proteomes" id="UP000033608"/>
    </source>
</evidence>
<sequence>MTDTRRLHLNAVIFGLGSHEAGWRMPESDPLASTSLDYWIDIALRSEAAGFDALFLGDVLALQQGADRHLSDAMDPFVILSALAAVTSRIGLIGTASTSFDHPFHLARRFASLDHISKGRAGWNIVTSSNALEAQNFGLDAMPEHDARYRRAADVVDAAIALWQSWEPDARHPDKASGCYFDPAKVHAVNHRGAYGGAAGPLNVPRPPQGRPILAQAGASEAGRAFAARYADIVFTVQSTLSEAQSFYRDIKSRAADVGRDPAKVLIFPGIVPIAAPSQAEAEARLAQMNSFAVIEHVLAKLSEFLGANLSGAELDAPLPAEVGAGVPSQSSQSRVAVLVGIARRDNLTLRQLLLRLASGRGHLLAVGTGSTIADTMQHWFEHGAADGFNVMAPVMPADLQSFIDHVLPILQQRSLAAPSVGTNLRQRLGLD</sequence>